<evidence type="ECO:0000256" key="2">
    <source>
        <dbReference type="ARBA" id="ARBA00004167"/>
    </source>
</evidence>
<comment type="pathway">
    <text evidence="3">Protein modification; protein ubiquitination.</text>
</comment>
<proteinExistence type="predicted"/>
<keyword evidence="12 15" id="KW-0472">Membrane</keyword>
<feature type="compositionally biased region" description="Basic and acidic residues" evidence="14">
    <location>
        <begin position="268"/>
        <end position="277"/>
    </location>
</feature>
<dbReference type="Pfam" id="PF13639">
    <property type="entry name" value="zf-RING_2"/>
    <property type="match status" value="1"/>
</dbReference>
<keyword evidence="10" id="KW-0862">Zinc</keyword>
<gene>
    <name evidence="18" type="ORF">FCM35_KLT02666</name>
</gene>
<evidence type="ECO:0000256" key="3">
    <source>
        <dbReference type="ARBA" id="ARBA00004906"/>
    </source>
</evidence>
<keyword evidence="6 15" id="KW-0812">Transmembrane</keyword>
<dbReference type="InterPro" id="IPR013083">
    <property type="entry name" value="Znf_RING/FYVE/PHD"/>
</dbReference>
<evidence type="ECO:0000259" key="17">
    <source>
        <dbReference type="PROSITE" id="PS50089"/>
    </source>
</evidence>
<dbReference type="Proteomes" id="UP000623129">
    <property type="component" value="Unassembled WGS sequence"/>
</dbReference>
<name>A0A833VT43_9POAL</name>
<keyword evidence="9" id="KW-0833">Ubl conjugation pathway</keyword>
<feature type="region of interest" description="Disordered" evidence="14">
    <location>
        <begin position="252"/>
        <end position="280"/>
    </location>
</feature>
<evidence type="ECO:0000256" key="1">
    <source>
        <dbReference type="ARBA" id="ARBA00000900"/>
    </source>
</evidence>
<dbReference type="GO" id="GO:0061630">
    <property type="term" value="F:ubiquitin protein ligase activity"/>
    <property type="evidence" value="ECO:0007669"/>
    <property type="project" value="UniProtKB-EC"/>
</dbReference>
<comment type="catalytic activity">
    <reaction evidence="1">
        <text>S-ubiquitinyl-[E2 ubiquitin-conjugating enzyme]-L-cysteine + [acceptor protein]-L-lysine = [E2 ubiquitin-conjugating enzyme]-L-cysteine + N(6)-ubiquitinyl-[acceptor protein]-L-lysine.</text>
        <dbReference type="EC" id="2.3.2.27"/>
    </reaction>
</comment>
<feature type="transmembrane region" description="Helical" evidence="15">
    <location>
        <begin position="47"/>
        <end position="68"/>
    </location>
</feature>
<dbReference type="OrthoDB" id="8062037at2759"/>
<accession>A0A833VT43</accession>
<evidence type="ECO:0000256" key="9">
    <source>
        <dbReference type="ARBA" id="ARBA00022786"/>
    </source>
</evidence>
<evidence type="ECO:0000313" key="18">
    <source>
        <dbReference type="EMBL" id="KAF3333089.1"/>
    </source>
</evidence>
<comment type="subcellular location">
    <subcellularLocation>
        <location evidence="2">Membrane</location>
        <topology evidence="2">Single-pass membrane protein</topology>
    </subcellularLocation>
</comment>
<evidence type="ECO:0000313" key="19">
    <source>
        <dbReference type="Proteomes" id="UP000623129"/>
    </source>
</evidence>
<dbReference type="EMBL" id="SWLB01000011">
    <property type="protein sequence ID" value="KAF3333089.1"/>
    <property type="molecule type" value="Genomic_DNA"/>
</dbReference>
<keyword evidence="8 13" id="KW-0863">Zinc-finger</keyword>
<evidence type="ECO:0000256" key="16">
    <source>
        <dbReference type="SAM" id="SignalP"/>
    </source>
</evidence>
<evidence type="ECO:0000256" key="7">
    <source>
        <dbReference type="ARBA" id="ARBA00022723"/>
    </source>
</evidence>
<evidence type="ECO:0000256" key="4">
    <source>
        <dbReference type="ARBA" id="ARBA00012483"/>
    </source>
</evidence>
<dbReference type="SUPFAM" id="SSF57850">
    <property type="entry name" value="RING/U-box"/>
    <property type="match status" value="1"/>
</dbReference>
<evidence type="ECO:0000256" key="15">
    <source>
        <dbReference type="SAM" id="Phobius"/>
    </source>
</evidence>
<keyword evidence="16" id="KW-0732">Signal</keyword>
<dbReference type="SMART" id="SM00184">
    <property type="entry name" value="RING"/>
    <property type="match status" value="1"/>
</dbReference>
<organism evidence="18 19">
    <name type="scientific">Carex littledalei</name>
    <dbReference type="NCBI Taxonomy" id="544730"/>
    <lineage>
        <taxon>Eukaryota</taxon>
        <taxon>Viridiplantae</taxon>
        <taxon>Streptophyta</taxon>
        <taxon>Embryophyta</taxon>
        <taxon>Tracheophyta</taxon>
        <taxon>Spermatophyta</taxon>
        <taxon>Magnoliopsida</taxon>
        <taxon>Liliopsida</taxon>
        <taxon>Poales</taxon>
        <taxon>Cyperaceae</taxon>
        <taxon>Cyperoideae</taxon>
        <taxon>Cariceae</taxon>
        <taxon>Carex</taxon>
        <taxon>Carex subgen. Euthyceras</taxon>
    </lineage>
</organism>
<evidence type="ECO:0000256" key="5">
    <source>
        <dbReference type="ARBA" id="ARBA00022679"/>
    </source>
</evidence>
<dbReference type="Gene3D" id="3.30.40.10">
    <property type="entry name" value="Zinc/RING finger domain, C3HC4 (zinc finger)"/>
    <property type="match status" value="1"/>
</dbReference>
<keyword evidence="11 15" id="KW-1133">Transmembrane helix</keyword>
<feature type="compositionally biased region" description="Polar residues" evidence="14">
    <location>
        <begin position="160"/>
        <end position="171"/>
    </location>
</feature>
<feature type="region of interest" description="Disordered" evidence="14">
    <location>
        <begin position="160"/>
        <end position="202"/>
    </location>
</feature>
<dbReference type="GO" id="GO:0008270">
    <property type="term" value="F:zinc ion binding"/>
    <property type="evidence" value="ECO:0007669"/>
    <property type="project" value="UniProtKB-KW"/>
</dbReference>
<sequence>MWRSNGHPVAISRERNSFGLMLVFLLVILSLAIEAQSSPPSTNDNDSLYNLIGIIIDFICVFFFLWCISKCCSPQRGLDAAVLETFPIMVYSEVKEHQIGKGSVECAVCLCEFQDDENIRLLPKCIHMFHPDCIDEWLLSHVTCPLCRCILTPNLNQQSEQTEGVESSSLTRADETHNPSNQPDSVVVIDVDEHEDEKRRRQEAIELERIGSQKRALRAKSVRPDVGSVNKFNPRLAIADHIRKEIIAPGQARQARSLHSFPGQGEASSRRGYREGSKIQMGRSIRFGSSDRWPSFITRTFSTKAQSWMTNKRGDWEGSFGEGRINQR</sequence>
<dbReference type="EC" id="2.3.2.27" evidence="4"/>
<evidence type="ECO:0000256" key="11">
    <source>
        <dbReference type="ARBA" id="ARBA00022989"/>
    </source>
</evidence>
<feature type="signal peptide" evidence="16">
    <location>
        <begin position="1"/>
        <end position="37"/>
    </location>
</feature>
<dbReference type="PANTHER" id="PTHR46913:SF1">
    <property type="entry name" value="RING-H2 FINGER PROTEIN ATL16"/>
    <property type="match status" value="1"/>
</dbReference>
<evidence type="ECO:0000256" key="8">
    <source>
        <dbReference type="ARBA" id="ARBA00022771"/>
    </source>
</evidence>
<evidence type="ECO:0000256" key="13">
    <source>
        <dbReference type="PROSITE-ProRule" id="PRU00175"/>
    </source>
</evidence>
<feature type="domain" description="RING-type" evidence="17">
    <location>
        <begin position="106"/>
        <end position="148"/>
    </location>
</feature>
<feature type="chain" id="PRO_5032727704" description="RING-type E3 ubiquitin transferase" evidence="16">
    <location>
        <begin position="38"/>
        <end position="328"/>
    </location>
</feature>
<reference evidence="18" key="1">
    <citation type="submission" date="2020-01" db="EMBL/GenBank/DDBJ databases">
        <title>Genome sequence of Kobresia littledalei, the first chromosome-level genome in the family Cyperaceae.</title>
        <authorList>
            <person name="Qu G."/>
        </authorList>
    </citation>
    <scope>NUCLEOTIDE SEQUENCE</scope>
    <source>
        <strain evidence="18">C.B.Clarke</strain>
        <tissue evidence="18">Leaf</tissue>
    </source>
</reference>
<dbReference type="PANTHER" id="PTHR46913">
    <property type="entry name" value="RING-H2 FINGER PROTEIN ATL16"/>
    <property type="match status" value="1"/>
</dbReference>
<evidence type="ECO:0000256" key="6">
    <source>
        <dbReference type="ARBA" id="ARBA00022692"/>
    </source>
</evidence>
<evidence type="ECO:0000256" key="10">
    <source>
        <dbReference type="ARBA" id="ARBA00022833"/>
    </source>
</evidence>
<keyword evidence="19" id="KW-1185">Reference proteome</keyword>
<keyword evidence="7" id="KW-0479">Metal-binding</keyword>
<dbReference type="InterPro" id="IPR001841">
    <property type="entry name" value="Znf_RING"/>
</dbReference>
<protein>
    <recommendedName>
        <fullName evidence="4">RING-type E3 ubiquitin transferase</fullName>
        <ecNumber evidence="4">2.3.2.27</ecNumber>
    </recommendedName>
</protein>
<evidence type="ECO:0000256" key="14">
    <source>
        <dbReference type="SAM" id="MobiDB-lite"/>
    </source>
</evidence>
<evidence type="ECO:0000256" key="12">
    <source>
        <dbReference type="ARBA" id="ARBA00023136"/>
    </source>
</evidence>
<dbReference type="GO" id="GO:0016020">
    <property type="term" value="C:membrane"/>
    <property type="evidence" value="ECO:0007669"/>
    <property type="project" value="UniProtKB-SubCell"/>
</dbReference>
<keyword evidence="5" id="KW-0808">Transferase</keyword>
<comment type="caution">
    <text evidence="18">The sequence shown here is derived from an EMBL/GenBank/DDBJ whole genome shotgun (WGS) entry which is preliminary data.</text>
</comment>
<dbReference type="CDD" id="cd16461">
    <property type="entry name" value="RING-H2_EL5-like"/>
    <property type="match status" value="1"/>
</dbReference>
<dbReference type="GO" id="GO:0016567">
    <property type="term" value="P:protein ubiquitination"/>
    <property type="evidence" value="ECO:0007669"/>
    <property type="project" value="InterPro"/>
</dbReference>
<dbReference type="PROSITE" id="PS50089">
    <property type="entry name" value="ZF_RING_2"/>
    <property type="match status" value="1"/>
</dbReference>
<dbReference type="InterPro" id="IPR044600">
    <property type="entry name" value="ATL1/ATL16-like"/>
</dbReference>
<dbReference type="FunFam" id="3.30.40.10:FF:000187">
    <property type="entry name" value="E3 ubiquitin-protein ligase ATL6"/>
    <property type="match status" value="1"/>
</dbReference>
<dbReference type="AlphaFoldDB" id="A0A833VT43"/>